<gene>
    <name evidence="1" type="ORF">EM_050</name>
</gene>
<name>A0AAE9KSR1_9CAUD</name>
<dbReference type="Proteomes" id="UP000831536">
    <property type="component" value="Segment"/>
</dbReference>
<organism evidence="1 2">
    <name type="scientific">Pseudomonas phage EM</name>
    <dbReference type="NCBI Taxonomy" id="2936914"/>
    <lineage>
        <taxon>Viruses</taxon>
        <taxon>Duplodnaviria</taxon>
        <taxon>Heunggongvirae</taxon>
        <taxon>Uroviricota</taxon>
        <taxon>Caudoviricetes</taxon>
        <taxon>Vandenendeviridae</taxon>
        <taxon>Skurskavirinae</taxon>
        <taxon>Baldwinvirus</taxon>
        <taxon>Baldwinvirus EM</taxon>
    </lineage>
</organism>
<reference evidence="1" key="1">
    <citation type="journal article" date="2022" name="J. Appl. Microbiol.">
        <title>Bacteriophage-Antibiotic Combinations Against Multidrug-Resistant Pseudomonas aeruginosa.</title>
        <authorList>
            <person name="Holger D."/>
            <person name="Lev K.L."/>
            <person name="Kebriaei R."/>
            <person name="Morrisette T."/>
            <person name="Shah R."/>
            <person name="Alexander J."/>
            <person name="Lehman S.M."/>
            <person name="Rybak M.J."/>
        </authorList>
    </citation>
    <scope>NUCLEOTIDE SEQUENCE</scope>
</reference>
<protein>
    <submittedName>
        <fullName evidence="1">Zinc ribbon 14 domain-containing protein</fullName>
    </submittedName>
</protein>
<accession>A0AAE9KSR1</accession>
<evidence type="ECO:0000313" key="1">
    <source>
        <dbReference type="EMBL" id="UPW35852.1"/>
    </source>
</evidence>
<keyword evidence="2" id="KW-1185">Reference proteome</keyword>
<proteinExistence type="predicted"/>
<dbReference type="EMBL" id="ON169972">
    <property type="protein sequence ID" value="UPW35852.1"/>
    <property type="molecule type" value="Genomic_DNA"/>
</dbReference>
<evidence type="ECO:0000313" key="2">
    <source>
        <dbReference type="Proteomes" id="UP000831536"/>
    </source>
</evidence>
<sequence length="69" mass="7896">MTGYVTSYEEVLGLLLRAEKLLVAHQHVRDNHFEDYACPECGMGSTNGHYPDCEIAKLLKDMAPYYEEE</sequence>